<dbReference type="SUPFAM" id="SSF51905">
    <property type="entry name" value="FAD/NAD(P)-binding domain"/>
    <property type="match status" value="1"/>
</dbReference>
<comment type="cofactor">
    <cofactor evidence="1">
        <name>FAD</name>
        <dbReference type="ChEBI" id="CHEBI:57692"/>
    </cofactor>
</comment>
<dbReference type="PANTHER" id="PTHR43004:SF19">
    <property type="entry name" value="BINDING MONOOXYGENASE, PUTATIVE (JCVI)-RELATED"/>
    <property type="match status" value="1"/>
</dbReference>
<dbReference type="Proteomes" id="UP000587002">
    <property type="component" value="Unassembled WGS sequence"/>
</dbReference>
<dbReference type="EMBL" id="JACCFJ010000001">
    <property type="protein sequence ID" value="NYI85826.1"/>
    <property type="molecule type" value="Genomic_DNA"/>
</dbReference>
<evidence type="ECO:0000256" key="2">
    <source>
        <dbReference type="ARBA" id="ARBA00022630"/>
    </source>
</evidence>
<evidence type="ECO:0000256" key="3">
    <source>
        <dbReference type="ARBA" id="ARBA00022827"/>
    </source>
</evidence>
<keyword evidence="6" id="KW-1185">Reference proteome</keyword>
<accession>A0A853AT52</accession>
<organism evidence="5 6">
    <name type="scientific">Saccharopolyspora hordei</name>
    <dbReference type="NCBI Taxonomy" id="1838"/>
    <lineage>
        <taxon>Bacteria</taxon>
        <taxon>Bacillati</taxon>
        <taxon>Actinomycetota</taxon>
        <taxon>Actinomycetes</taxon>
        <taxon>Pseudonocardiales</taxon>
        <taxon>Pseudonocardiaceae</taxon>
        <taxon>Saccharopolyspora</taxon>
    </lineage>
</organism>
<keyword evidence="3" id="KW-0274">FAD</keyword>
<dbReference type="Gene3D" id="3.30.9.10">
    <property type="entry name" value="D-Amino Acid Oxidase, subunit A, domain 2"/>
    <property type="match status" value="1"/>
</dbReference>
<dbReference type="Gene3D" id="3.50.50.60">
    <property type="entry name" value="FAD/NAD(P)-binding domain"/>
    <property type="match status" value="1"/>
</dbReference>
<gene>
    <name evidence="5" type="ORF">HNR68_004456</name>
</gene>
<reference evidence="5 6" key="1">
    <citation type="submission" date="2020-07" db="EMBL/GenBank/DDBJ databases">
        <title>Sequencing the genomes of 1000 actinobacteria strains.</title>
        <authorList>
            <person name="Klenk H.-P."/>
        </authorList>
    </citation>
    <scope>NUCLEOTIDE SEQUENCE [LARGE SCALE GENOMIC DNA]</scope>
    <source>
        <strain evidence="5 6">DSM 44065</strain>
    </source>
</reference>
<dbReference type="InterPro" id="IPR050641">
    <property type="entry name" value="RIFMO-like"/>
</dbReference>
<dbReference type="InterPro" id="IPR036188">
    <property type="entry name" value="FAD/NAD-bd_sf"/>
</dbReference>
<dbReference type="AlphaFoldDB" id="A0A853AT52"/>
<name>A0A853AT52_9PSEU</name>
<dbReference type="Gene3D" id="3.40.30.120">
    <property type="match status" value="1"/>
</dbReference>
<dbReference type="PRINTS" id="PR00420">
    <property type="entry name" value="RNGMNOXGNASE"/>
</dbReference>
<evidence type="ECO:0000313" key="5">
    <source>
        <dbReference type="EMBL" id="NYI85826.1"/>
    </source>
</evidence>
<evidence type="ECO:0000313" key="6">
    <source>
        <dbReference type="Proteomes" id="UP000587002"/>
    </source>
</evidence>
<evidence type="ECO:0000256" key="1">
    <source>
        <dbReference type="ARBA" id="ARBA00001974"/>
    </source>
</evidence>
<feature type="domain" description="FAD-binding" evidence="4">
    <location>
        <begin position="10"/>
        <end position="354"/>
    </location>
</feature>
<protein>
    <submittedName>
        <fullName evidence="5">2-polyprenyl-6-methoxyphenol hydroxylase-like FAD-dependent oxidoreductase</fullName>
    </submittedName>
</protein>
<evidence type="ECO:0000259" key="4">
    <source>
        <dbReference type="Pfam" id="PF01494"/>
    </source>
</evidence>
<dbReference type="Pfam" id="PF01494">
    <property type="entry name" value="FAD_binding_3"/>
    <property type="match status" value="1"/>
</dbReference>
<dbReference type="PANTHER" id="PTHR43004">
    <property type="entry name" value="TRK SYSTEM POTASSIUM UPTAKE PROTEIN"/>
    <property type="match status" value="1"/>
</dbReference>
<dbReference type="InterPro" id="IPR002938">
    <property type="entry name" value="FAD-bd"/>
</dbReference>
<keyword evidence="2" id="KW-0285">Flavoprotein</keyword>
<comment type="caution">
    <text evidence="5">The sequence shown here is derived from an EMBL/GenBank/DDBJ whole genome shotgun (WGS) entry which is preliminary data.</text>
</comment>
<proteinExistence type="predicted"/>
<sequence>MNVQRTRDGQVLVVGGGLVGLTTALVLRHHGVDVTLVEKRATTSPQPKARRLHMRSMEVFRELGLAAAVREAARDLAEHDHMATGRTLADARQLPLWQPTGPGEQPVEASPELPCLVAQDVLEPVLRRAAEDAGARVLFSTELTSFAQDADGVLAALRDRAGRESSLRAAHLVAADGARSPVRAALGIPRSGRGAIGGPQVSVYFHADLSAVVRGREFNLCRLEHPAAPGALASVDGRTRWVFLANGGDPDRDWPALLRTVLGVPAPDLDVRSVLRWQPEELVADRYSDGRVHLVGDAAHVMPPFAALGANTGIDDAHNLGWKLAAVLSGTAAPALLDSYDAERRPAGRFAADQSSRRSADVTSEPDAALAHPFVLAAGGFQYPAGAFVGDGGEAEPVTEFAPAGRVATRVPHRWLGPGRTLSTVDLAGPGWALAVADDPHRWRTDGVPVHRLDADFLSPGEGLLLRPDDVVAWRGTDPTAPAAVRAELLAG</sequence>
<dbReference type="GO" id="GO:0016709">
    <property type="term" value="F:oxidoreductase activity, acting on paired donors, with incorporation or reduction of molecular oxygen, NAD(P)H as one donor, and incorporation of one atom of oxygen"/>
    <property type="evidence" value="ECO:0007669"/>
    <property type="project" value="UniProtKB-ARBA"/>
</dbReference>
<dbReference type="GO" id="GO:0071949">
    <property type="term" value="F:FAD binding"/>
    <property type="evidence" value="ECO:0007669"/>
    <property type="project" value="InterPro"/>
</dbReference>
<dbReference type="RefSeq" id="WP_179723673.1">
    <property type="nucleotide sequence ID" value="NZ_BAABFH010000001.1"/>
</dbReference>